<evidence type="ECO:0000313" key="12">
    <source>
        <dbReference type="Proteomes" id="UP001596147"/>
    </source>
</evidence>
<dbReference type="InterPro" id="IPR018485">
    <property type="entry name" value="FGGY_C"/>
</dbReference>
<keyword evidence="3 7" id="KW-0547">Nucleotide-binding</keyword>
<dbReference type="NCBIfam" id="TIGR02627">
    <property type="entry name" value="rhamnulo_kin"/>
    <property type="match status" value="1"/>
</dbReference>
<feature type="binding site" evidence="7">
    <location>
        <position position="295"/>
    </location>
    <ligand>
        <name>substrate</name>
    </ligand>
</feature>
<proteinExistence type="inferred from homology"/>
<feature type="disulfide bond" evidence="7">
    <location>
        <begin position="353"/>
        <end position="370"/>
    </location>
</feature>
<comment type="similarity">
    <text evidence="1">Belongs to the FGGY kinase family.</text>
</comment>
<feature type="domain" description="Carbohydrate kinase FGGY N-terminal" evidence="9">
    <location>
        <begin position="3"/>
        <end position="243"/>
    </location>
</feature>
<gene>
    <name evidence="7 11" type="primary">rhaB</name>
    <name evidence="11" type="ORF">ACFPM4_18895</name>
</gene>
<evidence type="ECO:0000259" key="10">
    <source>
        <dbReference type="Pfam" id="PF02782"/>
    </source>
</evidence>
<dbReference type="SUPFAM" id="SSF53067">
    <property type="entry name" value="Actin-like ATPase domain"/>
    <property type="match status" value="2"/>
</dbReference>
<comment type="caution">
    <text evidence="7">Lacks conserved residue(s) required for the propagation of feature annotation.</text>
</comment>
<dbReference type="Pfam" id="PF00370">
    <property type="entry name" value="FGGY_N"/>
    <property type="match status" value="1"/>
</dbReference>
<dbReference type="EC" id="2.7.1.5" evidence="7 8"/>
<keyword evidence="2 7" id="KW-0808">Transferase</keyword>
<keyword evidence="5 7" id="KW-0067">ATP-binding</keyword>
<evidence type="ECO:0000256" key="2">
    <source>
        <dbReference type="ARBA" id="ARBA00022679"/>
    </source>
</evidence>
<dbReference type="CDD" id="cd07771">
    <property type="entry name" value="ASKHA_NBD_FGGY_RhaB-like"/>
    <property type="match status" value="1"/>
</dbReference>
<feature type="binding site" evidence="7">
    <location>
        <position position="303"/>
    </location>
    <ligand>
        <name>ATP</name>
        <dbReference type="ChEBI" id="CHEBI:30616"/>
    </ligand>
</feature>
<evidence type="ECO:0000256" key="5">
    <source>
        <dbReference type="ARBA" id="ARBA00022840"/>
    </source>
</evidence>
<comment type="similarity">
    <text evidence="7">Belongs to the rhamnulokinase family.</text>
</comment>
<feature type="active site" description="Proton acceptor" evidence="7">
    <location>
        <position position="237"/>
    </location>
</feature>
<keyword evidence="7" id="KW-0460">Magnesium</keyword>
<dbReference type="PANTHER" id="PTHR43095:SF5">
    <property type="entry name" value="XYLULOSE KINASE"/>
    <property type="match status" value="1"/>
</dbReference>
<feature type="binding site" evidence="7">
    <location>
        <begin position="236"/>
        <end position="238"/>
    </location>
    <ligand>
        <name>substrate</name>
    </ligand>
</feature>
<reference evidence="12" key="1">
    <citation type="journal article" date="2019" name="Int. J. Syst. Evol. Microbiol.">
        <title>The Global Catalogue of Microorganisms (GCM) 10K type strain sequencing project: providing services to taxonomists for standard genome sequencing and annotation.</title>
        <authorList>
            <consortium name="The Broad Institute Genomics Platform"/>
            <consortium name="The Broad Institute Genome Sequencing Center for Infectious Disease"/>
            <person name="Wu L."/>
            <person name="Ma J."/>
        </authorList>
    </citation>
    <scope>NUCLEOTIDE SEQUENCE [LARGE SCALE GENOMIC DNA]</scope>
    <source>
        <strain evidence="12">CGMCC 1.12237</strain>
    </source>
</reference>
<keyword evidence="12" id="KW-1185">Reference proteome</keyword>
<dbReference type="Pfam" id="PF02782">
    <property type="entry name" value="FGGY_C"/>
    <property type="match status" value="1"/>
</dbReference>
<feature type="domain" description="Carbohydrate kinase FGGY C-terminal" evidence="10">
    <location>
        <begin position="253"/>
        <end position="440"/>
    </location>
</feature>
<protein>
    <recommendedName>
        <fullName evidence="7 8">Rhamnulokinase</fullName>
        <shortName evidence="7">RhaB</shortName>
        <ecNumber evidence="7 8">2.7.1.5</ecNumber>
    </recommendedName>
    <alternativeName>
        <fullName evidence="7">ATP:L-rhamnulose phosphotransferase</fullName>
    </alternativeName>
    <alternativeName>
        <fullName evidence="7">L-rhamnulose 1-kinase</fullName>
    </alternativeName>
    <alternativeName>
        <fullName evidence="7">Rhamnulose kinase</fullName>
    </alternativeName>
</protein>
<dbReference type="InterPro" id="IPR018484">
    <property type="entry name" value="FGGY_N"/>
</dbReference>
<dbReference type="HAMAP" id="MF_01535">
    <property type="entry name" value="Rhamnulokinase"/>
    <property type="match status" value="1"/>
</dbReference>
<evidence type="ECO:0000259" key="9">
    <source>
        <dbReference type="Pfam" id="PF00370"/>
    </source>
</evidence>
<comment type="function">
    <text evidence="7">Involved in the catabolism of L-rhamnose (6-deoxy-L-mannose). Catalyzes the transfer of the gamma-phosphate group from ATP to the 1-hydroxyl group of L-rhamnulose to yield L-rhamnulose 1-phosphate.</text>
</comment>
<accession>A0ABW0LNC6</accession>
<evidence type="ECO:0000256" key="8">
    <source>
        <dbReference type="NCBIfam" id="TIGR02627"/>
    </source>
</evidence>
<feature type="binding site" evidence="7">
    <location>
        <position position="258"/>
    </location>
    <ligand>
        <name>ATP</name>
        <dbReference type="ChEBI" id="CHEBI:30616"/>
    </ligand>
</feature>
<feature type="binding site" evidence="7">
    <location>
        <position position="79"/>
    </location>
    <ligand>
        <name>substrate</name>
    </ligand>
</feature>
<evidence type="ECO:0000256" key="3">
    <source>
        <dbReference type="ARBA" id="ARBA00022741"/>
    </source>
</evidence>
<dbReference type="Proteomes" id="UP001596147">
    <property type="component" value="Unassembled WGS sequence"/>
</dbReference>
<dbReference type="Gene3D" id="3.30.420.40">
    <property type="match status" value="2"/>
</dbReference>
<comment type="caution">
    <text evidence="11">The sequence shown here is derived from an EMBL/GenBank/DDBJ whole genome shotgun (WGS) entry which is preliminary data.</text>
</comment>
<evidence type="ECO:0000256" key="6">
    <source>
        <dbReference type="ARBA" id="ARBA00023308"/>
    </source>
</evidence>
<dbReference type="PIRSF" id="PIRSF000538">
    <property type="entry name" value="GlpK"/>
    <property type="match status" value="1"/>
</dbReference>
<keyword evidence="7" id="KW-1015">Disulfide bond</keyword>
<organism evidence="11 12">
    <name type="scientific">Lederbergia graminis</name>
    <dbReference type="NCBI Taxonomy" id="735518"/>
    <lineage>
        <taxon>Bacteria</taxon>
        <taxon>Bacillati</taxon>
        <taxon>Bacillota</taxon>
        <taxon>Bacilli</taxon>
        <taxon>Bacillales</taxon>
        <taxon>Bacillaceae</taxon>
        <taxon>Lederbergia</taxon>
    </lineage>
</organism>
<dbReference type="InterPro" id="IPR013449">
    <property type="entry name" value="Rhamnulokinase"/>
</dbReference>
<dbReference type="EMBL" id="JBHSMC010000029">
    <property type="protein sequence ID" value="MFC5466795.1"/>
    <property type="molecule type" value="Genomic_DNA"/>
</dbReference>
<comment type="catalytic activity">
    <reaction evidence="7">
        <text>L-rhamnulose + ATP = L-rhamnulose 1-phosphate + ADP + H(+)</text>
        <dbReference type="Rhea" id="RHEA:20117"/>
        <dbReference type="ChEBI" id="CHEBI:15378"/>
        <dbReference type="ChEBI" id="CHEBI:17897"/>
        <dbReference type="ChEBI" id="CHEBI:30616"/>
        <dbReference type="ChEBI" id="CHEBI:58313"/>
        <dbReference type="ChEBI" id="CHEBI:456216"/>
        <dbReference type="EC" id="2.7.1.5"/>
    </reaction>
</comment>
<keyword evidence="6 7" id="KW-0684">Rhamnose metabolism</keyword>
<dbReference type="PANTHER" id="PTHR43095">
    <property type="entry name" value="SUGAR KINASE"/>
    <property type="match status" value="1"/>
</dbReference>
<comment type="pathway">
    <text evidence="7">Carbohydrate degradation; L-rhamnose degradation; glycerone phosphate from L-rhamnose: step 2/3.</text>
</comment>
<keyword evidence="4 7" id="KW-0418">Kinase</keyword>
<evidence type="ECO:0000256" key="7">
    <source>
        <dbReference type="HAMAP-Rule" id="MF_01535"/>
    </source>
</evidence>
<evidence type="ECO:0000313" key="11">
    <source>
        <dbReference type="EMBL" id="MFC5466795.1"/>
    </source>
</evidence>
<dbReference type="RefSeq" id="WP_382355277.1">
    <property type="nucleotide sequence ID" value="NZ_JBHSMC010000029.1"/>
</dbReference>
<evidence type="ECO:0000256" key="4">
    <source>
        <dbReference type="ARBA" id="ARBA00022777"/>
    </source>
</evidence>
<evidence type="ECO:0000256" key="1">
    <source>
        <dbReference type="ARBA" id="ARBA00009156"/>
    </source>
</evidence>
<comment type="cofactor">
    <cofactor evidence="7">
        <name>Mg(2+)</name>
        <dbReference type="ChEBI" id="CHEBI:18420"/>
    </cofactor>
</comment>
<dbReference type="InterPro" id="IPR050406">
    <property type="entry name" value="FGGY_Carb_Kinase"/>
</dbReference>
<dbReference type="GO" id="GO:0008993">
    <property type="term" value="F:rhamnulokinase activity"/>
    <property type="evidence" value="ECO:0007669"/>
    <property type="project" value="UniProtKB-EC"/>
</dbReference>
<name>A0ABW0LNC6_9BACI</name>
<dbReference type="InterPro" id="IPR043129">
    <property type="entry name" value="ATPase_NBD"/>
</dbReference>
<dbReference type="InterPro" id="IPR000577">
    <property type="entry name" value="Carb_kinase_FGGY"/>
</dbReference>
<sequence length="473" mass="53987">MKYCLAVDIGASSGKVMLGQLNSDRLLLREIHRFDNQLIYKNGHYCWDIQSLFQEIKTGVKKCQQLGISPSTIGIDTWAVDFVLLDENDQLITDAIAYRDPRTDGMMEKVLSIISKEKLYGITGIQFQKFNTIYQLYAVKEQDPEWLKRAQHFLMLPDYLHYLLTGVKVNEYTNATSTQLVNVLSQNWDHEIISKLGINQRIFGEIKQPQTILGTLQKELVKEFGFDMEVILPASHDTASAVISVPSTEDTIYISSGTWSLMGVVNDLPICSTEAMEMNFTNEGGINGQYRFLKNIMGLWMIEEVRRNFGHAYSYTDFMKMASQFPDFQSLVHVDDPRFLKPENMVEEIQAYCRETNQQVPIHPGEIAKCIYDSLVDCYENTVNELETILGREFKTIHVIGGGSQNHLLNQKLADKTRKEVYAGPIEATAIGNLLVQMLAIGEIDDVNKAKHIIKNSFELKTYFPAKEFKEER</sequence>
<feature type="binding site" evidence="7">
    <location>
        <position position="402"/>
    </location>
    <ligand>
        <name>ATP</name>
        <dbReference type="ChEBI" id="CHEBI:30616"/>
    </ligand>
</feature>